<reference evidence="2 3" key="2">
    <citation type="journal article" date="2020" name="Mol. Biol. Evol.">
        <title>Life and death of selfish genes: comparative genomics reveals the dynamic evolution of cytoplasmic incompatibility.</title>
        <authorList>
            <person name="Martinez J."/>
            <person name="Klasson L."/>
            <person name="Welch J."/>
            <person name="Jiggins F.M."/>
        </authorList>
    </citation>
    <scope>NUCLEOTIDE SEQUENCE [LARGE SCALE GENOMIC DNA]</scope>
    <source>
        <strain evidence="2">WStv</strain>
    </source>
</reference>
<evidence type="ECO:0000313" key="2">
    <source>
        <dbReference type="EMBL" id="QMV46369.1"/>
    </source>
</evidence>
<evidence type="ECO:0000256" key="1">
    <source>
        <dbReference type="SAM" id="MobiDB-lite"/>
    </source>
</evidence>
<dbReference type="RefSeq" id="WP_182158744.1">
    <property type="nucleotide sequence ID" value="NZ_CP050531.1"/>
</dbReference>
<sequence length="584" mass="67586">MVNDKITLNFEIEKGEPIDRYYFSARMKLTDESKNLLREKLGSTIQLDNLDNYLDLNPENFYISYNQYGGRNQLNVRDDNSRFLASNLPLNRNGFSIELSSNNVSSADYGFYPLHAIYNPNYYNKAKEKVFEDHGKLLPTVSNILDKLLSNANNLTTQDVLQNVFSQLQREAAEEAEKLAREREEERQREEELNEKNEELKELIEKDEIKIFKVIKGHDIGNGRLAVILQLDGKGDEIVLDSNKYYIAKYTHHPEWEGDEYLHFVSPRDEMLVDYENLFFVLNQSSYSGFESGFYSADSTNPDNYAKYSKEPYLSGDQLSEKLENRLEENDNWVDMEVIPHDKRVNEVENEIKSEGKGTVGEDNAKNTIQEEESNYIDQMQADDSSSYVEDQPALRDDMEKTLQEKLHGGEVRKQSNEKAQKDMETRKVTVETDSSNNKIAKQAKPIEDEQETVMASVIENMDKNFDSEAEDSNSIANAQHPLKIRTGSPLEVGKYEVELQVAYDDIKNFYDTVRGKYHAGDGYNYEQVMVLYNEIVRPASQHYDKPFTLPKAYITDGHLFVQNKDFGTLYDFNEMFYKSDELI</sequence>
<dbReference type="Proteomes" id="UP000515744">
    <property type="component" value="Chromosome"/>
</dbReference>
<feature type="region of interest" description="Disordered" evidence="1">
    <location>
        <begin position="407"/>
        <end position="449"/>
    </location>
</feature>
<organism evidence="2 3">
    <name type="scientific">Wolbachia pipientis</name>
    <dbReference type="NCBI Taxonomy" id="955"/>
    <lineage>
        <taxon>Bacteria</taxon>
        <taxon>Pseudomonadati</taxon>
        <taxon>Pseudomonadota</taxon>
        <taxon>Alphaproteobacteria</taxon>
        <taxon>Rickettsiales</taxon>
        <taxon>Anaplasmataceae</taxon>
        <taxon>Wolbachieae</taxon>
        <taxon>Wolbachia</taxon>
    </lineage>
</organism>
<gene>
    <name evidence="2" type="ORF">HC358_05005</name>
</gene>
<reference evidence="3" key="1">
    <citation type="journal article" date="2020" name="Mol. Biol.">
        <title>Life and death of selfish genes: comparative genomics reveals the dynamic evolution of cytoplasmic incompatibility.</title>
        <authorList>
            <person name="Martinez J."/>
            <person name="Klasson L."/>
            <person name="Welch J."/>
            <person name="Jiggins F.M."/>
        </authorList>
    </citation>
    <scope>NUCLEOTIDE SEQUENCE [LARGE SCALE GENOMIC DNA]</scope>
</reference>
<feature type="compositionally biased region" description="Basic and acidic residues" evidence="1">
    <location>
        <begin position="407"/>
        <end position="431"/>
    </location>
</feature>
<name>A0A7G5CAY5_WOLPI</name>
<accession>A0A7G5CAY5</accession>
<protein>
    <submittedName>
        <fullName evidence="2">Uncharacterized protein</fullName>
    </submittedName>
</protein>
<proteinExistence type="predicted"/>
<dbReference type="AlphaFoldDB" id="A0A7G5CAY5"/>
<evidence type="ECO:0000313" key="3">
    <source>
        <dbReference type="Proteomes" id="UP000515744"/>
    </source>
</evidence>
<feature type="region of interest" description="Disordered" evidence="1">
    <location>
        <begin position="176"/>
        <end position="195"/>
    </location>
</feature>
<dbReference type="EMBL" id="CP050531">
    <property type="protein sequence ID" value="QMV46369.1"/>
    <property type="molecule type" value="Genomic_DNA"/>
</dbReference>